<dbReference type="Proteomes" id="UP001597282">
    <property type="component" value="Unassembled WGS sequence"/>
</dbReference>
<evidence type="ECO:0008006" key="3">
    <source>
        <dbReference type="Google" id="ProtNLM"/>
    </source>
</evidence>
<protein>
    <recommendedName>
        <fullName evidence="3">YtxH domain-containing protein</fullName>
    </recommendedName>
</protein>
<organism evidence="1 2">
    <name type="scientific">Kroppenstedtia sanguinis</name>
    <dbReference type="NCBI Taxonomy" id="1380684"/>
    <lineage>
        <taxon>Bacteria</taxon>
        <taxon>Bacillati</taxon>
        <taxon>Bacillota</taxon>
        <taxon>Bacilli</taxon>
        <taxon>Bacillales</taxon>
        <taxon>Thermoactinomycetaceae</taxon>
        <taxon>Kroppenstedtia</taxon>
    </lineage>
</organism>
<comment type="caution">
    <text evidence="1">The sequence shown here is derived from an EMBL/GenBank/DDBJ whole genome shotgun (WGS) entry which is preliminary data.</text>
</comment>
<keyword evidence="2" id="KW-1185">Reference proteome</keyword>
<dbReference type="EMBL" id="JBHTNU010000001">
    <property type="protein sequence ID" value="MFD1425403.1"/>
    <property type="molecule type" value="Genomic_DNA"/>
</dbReference>
<sequence>MKRSILSALFIGSAAAMLFRRSRQNRSRTVLDQMMNNIRRGAPRWMRNLKLSTAMAGIVSRTIGNKMMRRFVR</sequence>
<evidence type="ECO:0000313" key="2">
    <source>
        <dbReference type="Proteomes" id="UP001597282"/>
    </source>
</evidence>
<reference evidence="2" key="1">
    <citation type="journal article" date="2019" name="Int. J. Syst. Evol. Microbiol.">
        <title>The Global Catalogue of Microorganisms (GCM) 10K type strain sequencing project: providing services to taxonomists for standard genome sequencing and annotation.</title>
        <authorList>
            <consortium name="The Broad Institute Genomics Platform"/>
            <consortium name="The Broad Institute Genome Sequencing Center for Infectious Disease"/>
            <person name="Wu L."/>
            <person name="Ma J."/>
        </authorList>
    </citation>
    <scope>NUCLEOTIDE SEQUENCE [LARGE SCALE GENOMIC DNA]</scope>
    <source>
        <strain evidence="2">S1</strain>
    </source>
</reference>
<name>A0ABW4C5P9_9BACL</name>
<accession>A0ABW4C5P9</accession>
<proteinExistence type="predicted"/>
<dbReference type="RefSeq" id="WP_380162120.1">
    <property type="nucleotide sequence ID" value="NZ_JBHTNU010000001.1"/>
</dbReference>
<gene>
    <name evidence="1" type="ORF">ACFQ4Y_00445</name>
</gene>
<evidence type="ECO:0000313" key="1">
    <source>
        <dbReference type="EMBL" id="MFD1425403.1"/>
    </source>
</evidence>